<proteinExistence type="predicted"/>
<dbReference type="Gene3D" id="3.40.50.150">
    <property type="entry name" value="Vaccinia Virus protein VP39"/>
    <property type="match status" value="1"/>
</dbReference>
<keyword evidence="1" id="KW-0489">Methyltransferase</keyword>
<protein>
    <submittedName>
        <fullName evidence="1">Class I SAM-dependent methyltransferase</fullName>
        <ecNumber evidence="1">2.1.-.-</ecNumber>
    </submittedName>
</protein>
<dbReference type="InterPro" id="IPR029063">
    <property type="entry name" value="SAM-dependent_MTases_sf"/>
</dbReference>
<dbReference type="SUPFAM" id="SSF53335">
    <property type="entry name" value="S-adenosyl-L-methionine-dependent methyltransferases"/>
    <property type="match status" value="1"/>
</dbReference>
<dbReference type="EC" id="2.1.-.-" evidence="1"/>
<evidence type="ECO:0000313" key="1">
    <source>
        <dbReference type="EMBL" id="MFD1064144.1"/>
    </source>
</evidence>
<keyword evidence="1" id="KW-0808">Transferase</keyword>
<dbReference type="GO" id="GO:0032259">
    <property type="term" value="P:methylation"/>
    <property type="evidence" value="ECO:0007669"/>
    <property type="project" value="UniProtKB-KW"/>
</dbReference>
<dbReference type="GO" id="GO:0008168">
    <property type="term" value="F:methyltransferase activity"/>
    <property type="evidence" value="ECO:0007669"/>
    <property type="project" value="UniProtKB-KW"/>
</dbReference>
<comment type="caution">
    <text evidence="1">The sequence shown here is derived from an EMBL/GenBank/DDBJ whole genome shotgun (WGS) entry which is preliminary data.</text>
</comment>
<dbReference type="Proteomes" id="UP001597013">
    <property type="component" value="Unassembled WGS sequence"/>
</dbReference>
<sequence>MQSVRKVIKAILPYELIEIYRLKKRKSKFKHKNIKETFNAIADENFWSSEESVSGPGSELQHTQTLIAELNSLFEEYKISTVLDLPCGDFNWMRKVDLSNINYLGADIVEDIIEENKLKYQSEYIEFEMMDIITSNLGKHDLVLVRDCLVHFSYVNIVKTIKNLKRSGSKYLLTTTFPGIDSNKDIVSGEWRPLNFAIYPFFFPKPIELLNENYQGKEKYKSKSMALWEINDLRISFRLRLYCTLHKIFN</sequence>
<gene>
    <name evidence="1" type="ORF">ACFQ1Q_12875</name>
</gene>
<accession>A0ABW3N8Z9</accession>
<keyword evidence="2" id="KW-1185">Reference proteome</keyword>
<dbReference type="EMBL" id="JBHTJL010000016">
    <property type="protein sequence ID" value="MFD1064144.1"/>
    <property type="molecule type" value="Genomic_DNA"/>
</dbReference>
<reference evidence="2" key="1">
    <citation type="journal article" date="2019" name="Int. J. Syst. Evol. Microbiol.">
        <title>The Global Catalogue of Microorganisms (GCM) 10K type strain sequencing project: providing services to taxonomists for standard genome sequencing and annotation.</title>
        <authorList>
            <consortium name="The Broad Institute Genomics Platform"/>
            <consortium name="The Broad Institute Genome Sequencing Center for Infectious Disease"/>
            <person name="Wu L."/>
            <person name="Ma J."/>
        </authorList>
    </citation>
    <scope>NUCLEOTIDE SEQUENCE [LARGE SCALE GENOMIC DNA]</scope>
    <source>
        <strain evidence="2">CCUG 62215</strain>
    </source>
</reference>
<evidence type="ECO:0000313" key="2">
    <source>
        <dbReference type="Proteomes" id="UP001597013"/>
    </source>
</evidence>
<name>A0ABW3N8Z9_9FLAO</name>
<organism evidence="1 2">
    <name type="scientific">Winogradskyella litorisediminis</name>
    <dbReference type="NCBI Taxonomy" id="1156618"/>
    <lineage>
        <taxon>Bacteria</taxon>
        <taxon>Pseudomonadati</taxon>
        <taxon>Bacteroidota</taxon>
        <taxon>Flavobacteriia</taxon>
        <taxon>Flavobacteriales</taxon>
        <taxon>Flavobacteriaceae</taxon>
        <taxon>Winogradskyella</taxon>
    </lineage>
</organism>
<dbReference type="RefSeq" id="WP_386132228.1">
    <property type="nucleotide sequence ID" value="NZ_JBHTJL010000016.1"/>
</dbReference>